<evidence type="ECO:0000256" key="1">
    <source>
        <dbReference type="SAM" id="MobiDB-lite"/>
    </source>
</evidence>
<dbReference type="AlphaFoldDB" id="A0A4Z1J6X9"/>
<name>A0A4Z1J6X9_9HELO</name>
<gene>
    <name evidence="2" type="ORF">BELL_0776g00010</name>
</gene>
<organism evidence="2 3">
    <name type="scientific">Botrytis elliptica</name>
    <dbReference type="NCBI Taxonomy" id="278938"/>
    <lineage>
        <taxon>Eukaryota</taxon>
        <taxon>Fungi</taxon>
        <taxon>Dikarya</taxon>
        <taxon>Ascomycota</taxon>
        <taxon>Pezizomycotina</taxon>
        <taxon>Leotiomycetes</taxon>
        <taxon>Helotiales</taxon>
        <taxon>Sclerotiniaceae</taxon>
        <taxon>Botrytis</taxon>
    </lineage>
</organism>
<protein>
    <submittedName>
        <fullName evidence="2">Uncharacterized protein</fullName>
    </submittedName>
</protein>
<comment type="caution">
    <text evidence="2">The sequence shown here is derived from an EMBL/GenBank/DDBJ whole genome shotgun (WGS) entry which is preliminary data.</text>
</comment>
<evidence type="ECO:0000313" key="2">
    <source>
        <dbReference type="EMBL" id="TGO69378.1"/>
    </source>
</evidence>
<evidence type="ECO:0000313" key="3">
    <source>
        <dbReference type="Proteomes" id="UP000297229"/>
    </source>
</evidence>
<reference evidence="2 3" key="1">
    <citation type="submission" date="2017-12" db="EMBL/GenBank/DDBJ databases">
        <title>Comparative genomics of Botrytis spp.</title>
        <authorList>
            <person name="Valero-Jimenez C.A."/>
            <person name="Tapia P."/>
            <person name="Veloso J."/>
            <person name="Silva-Moreno E."/>
            <person name="Staats M."/>
            <person name="Valdes J.H."/>
            <person name="Van Kan J.A.L."/>
        </authorList>
    </citation>
    <scope>NUCLEOTIDE SEQUENCE [LARGE SCALE GENOMIC DNA]</scope>
    <source>
        <strain evidence="2 3">Be9601</strain>
    </source>
</reference>
<feature type="compositionally biased region" description="Acidic residues" evidence="1">
    <location>
        <begin position="52"/>
        <end position="63"/>
    </location>
</feature>
<sequence length="69" mass="8247">MTIPANSTMVQRCEEIHALLAFEKPENPETNEIEWQSFLHKRHELYTKFSYDSDDEDEDEDDDAKTQKR</sequence>
<keyword evidence="3" id="KW-1185">Reference proteome</keyword>
<feature type="region of interest" description="Disordered" evidence="1">
    <location>
        <begin position="49"/>
        <end position="69"/>
    </location>
</feature>
<proteinExistence type="predicted"/>
<dbReference type="EMBL" id="PQXM01000774">
    <property type="protein sequence ID" value="TGO69378.1"/>
    <property type="molecule type" value="Genomic_DNA"/>
</dbReference>
<dbReference type="Proteomes" id="UP000297229">
    <property type="component" value="Unassembled WGS sequence"/>
</dbReference>
<accession>A0A4Z1J6X9</accession>